<dbReference type="PANTHER" id="PTHR35910">
    <property type="entry name" value="2EXR DOMAIN-CONTAINING PROTEIN"/>
    <property type="match status" value="1"/>
</dbReference>
<evidence type="ECO:0000256" key="1">
    <source>
        <dbReference type="SAM" id="MobiDB-lite"/>
    </source>
</evidence>
<protein>
    <recommendedName>
        <fullName evidence="2">2EXR domain-containing protein</fullName>
    </recommendedName>
</protein>
<organism evidence="3 4">
    <name type="scientific">Lachnellula cervina</name>
    <dbReference type="NCBI Taxonomy" id="1316786"/>
    <lineage>
        <taxon>Eukaryota</taxon>
        <taxon>Fungi</taxon>
        <taxon>Dikarya</taxon>
        <taxon>Ascomycota</taxon>
        <taxon>Pezizomycotina</taxon>
        <taxon>Leotiomycetes</taxon>
        <taxon>Helotiales</taxon>
        <taxon>Lachnaceae</taxon>
        <taxon>Lachnellula</taxon>
    </lineage>
</organism>
<feature type="compositionally biased region" description="Low complexity" evidence="1">
    <location>
        <begin position="40"/>
        <end position="60"/>
    </location>
</feature>
<evidence type="ECO:0000259" key="2">
    <source>
        <dbReference type="Pfam" id="PF20150"/>
    </source>
</evidence>
<reference evidence="3 4" key="1">
    <citation type="submission" date="2018-05" db="EMBL/GenBank/DDBJ databases">
        <title>Whole genome sequencing for identification of molecular markers to develop diagnostic detection tools for the regulated plant pathogen Lachnellula willkommii.</title>
        <authorList>
            <person name="Giroux E."/>
            <person name="Bilodeau G."/>
        </authorList>
    </citation>
    <scope>NUCLEOTIDE SEQUENCE [LARGE SCALE GENOMIC DNA]</scope>
    <source>
        <strain evidence="3 4">CBS 625.97</strain>
    </source>
</reference>
<evidence type="ECO:0000313" key="4">
    <source>
        <dbReference type="Proteomes" id="UP000481288"/>
    </source>
</evidence>
<proteinExistence type="predicted"/>
<evidence type="ECO:0000313" key="3">
    <source>
        <dbReference type="EMBL" id="TVY47940.1"/>
    </source>
</evidence>
<dbReference type="OrthoDB" id="3513892at2759"/>
<dbReference type="EMBL" id="QGMG01001445">
    <property type="protein sequence ID" value="TVY47940.1"/>
    <property type="molecule type" value="Genomic_DNA"/>
</dbReference>
<comment type="caution">
    <text evidence="3">The sequence shown here is derived from an EMBL/GenBank/DDBJ whole genome shotgun (WGS) entry which is preliminary data.</text>
</comment>
<dbReference type="Pfam" id="PF20150">
    <property type="entry name" value="2EXR"/>
    <property type="match status" value="1"/>
</dbReference>
<dbReference type="AlphaFoldDB" id="A0A7D8UJH1"/>
<keyword evidence="4" id="KW-1185">Reference proteome</keyword>
<feature type="domain" description="2EXR" evidence="2">
    <location>
        <begin position="74"/>
        <end position="132"/>
    </location>
</feature>
<gene>
    <name evidence="3" type="ORF">LCER1_G009375</name>
</gene>
<feature type="compositionally biased region" description="Basic residues" evidence="1">
    <location>
        <begin position="16"/>
        <end position="28"/>
    </location>
</feature>
<feature type="region of interest" description="Disordered" evidence="1">
    <location>
        <begin position="1"/>
        <end position="61"/>
    </location>
</feature>
<dbReference type="InterPro" id="IPR045518">
    <property type="entry name" value="2EXR"/>
</dbReference>
<accession>A0A7D8UJH1</accession>
<dbReference type="Proteomes" id="UP000481288">
    <property type="component" value="Unassembled WGS sequence"/>
</dbReference>
<name>A0A7D8UJH1_9HELO</name>
<sequence length="300" mass="33372">MGSKKTTAKLPVPASKKSKKHSATKAKPKSKDLASTSTPSVTANDSVAVNSNASNQQNVRAGEEISTDEIITEFPQFTKLPVELRLKIWGYAAPEPMTVLQRPSRKSDGRFTYRRKPPAVLHACRESRLEYLDTGEGSESLSVARRRKEHPVYKLCFENEGLRCTPAYPGKSVKKARGGTQDGNTLIMGGIMELDIAKTVKHLAIKSTPCKNFGSFLRNGFPQLESFTILFGPWCYKGHMVPEVDGQMNVAGLDDGLGTRWRQVLQDYLDTERISHPQWTPPGLKIRFHEQFLANDNISP</sequence>
<dbReference type="PANTHER" id="PTHR35910:SF6">
    <property type="entry name" value="2EXR DOMAIN-CONTAINING PROTEIN"/>
    <property type="match status" value="1"/>
</dbReference>